<reference evidence="1 2" key="1">
    <citation type="submission" date="2019-07" db="EMBL/GenBank/DDBJ databases">
        <title>Microbispora hainanensis DSM 45428.</title>
        <authorList>
            <person name="Thawai C."/>
        </authorList>
    </citation>
    <scope>NUCLEOTIDE SEQUENCE [LARGE SCALE GENOMIC DNA]</scope>
    <source>
        <strain evidence="1 2">DSM 45428</strain>
    </source>
</reference>
<organism evidence="1 2">
    <name type="scientific">Microbispora hainanensis</name>
    <dbReference type="NCBI Taxonomy" id="568844"/>
    <lineage>
        <taxon>Bacteria</taxon>
        <taxon>Bacillati</taxon>
        <taxon>Actinomycetota</taxon>
        <taxon>Actinomycetes</taxon>
        <taxon>Streptosporangiales</taxon>
        <taxon>Streptosporangiaceae</taxon>
        <taxon>Microbispora</taxon>
    </lineage>
</organism>
<dbReference type="EMBL" id="VIRM01000008">
    <property type="protein sequence ID" value="TQS22130.1"/>
    <property type="molecule type" value="Genomic_DNA"/>
</dbReference>
<dbReference type="RefSeq" id="WP_142617787.1">
    <property type="nucleotide sequence ID" value="NZ_VIRM01000008.1"/>
</dbReference>
<comment type="caution">
    <text evidence="1">The sequence shown here is derived from an EMBL/GenBank/DDBJ whole genome shotgun (WGS) entry which is preliminary data.</text>
</comment>
<sequence>MLRDPYTYVTLSLSPGNPANVGISFYSPELRAGASVLDSGRPYFAITSPSVDVTVSTTAAGPVTPRDVEIARQIFQAASRYLADCERLVTQQPADSDQLALPGVDGSAA</sequence>
<name>A0A544YZD6_9ACTN</name>
<proteinExistence type="predicted"/>
<gene>
    <name evidence="1" type="ORF">FLX08_09085</name>
</gene>
<dbReference type="AlphaFoldDB" id="A0A544YZD6"/>
<accession>A0A544YZD6</accession>
<dbReference type="Proteomes" id="UP000316541">
    <property type="component" value="Unassembled WGS sequence"/>
</dbReference>
<evidence type="ECO:0000313" key="2">
    <source>
        <dbReference type="Proteomes" id="UP000316541"/>
    </source>
</evidence>
<evidence type="ECO:0000313" key="1">
    <source>
        <dbReference type="EMBL" id="TQS22130.1"/>
    </source>
</evidence>
<protein>
    <submittedName>
        <fullName evidence="1">Uncharacterized protein</fullName>
    </submittedName>
</protein>